<dbReference type="EMBL" id="JAGFBR010000015">
    <property type="protein sequence ID" value="KAH0454694.1"/>
    <property type="molecule type" value="Genomic_DNA"/>
</dbReference>
<evidence type="ECO:0000256" key="4">
    <source>
        <dbReference type="ARBA" id="ARBA00022692"/>
    </source>
</evidence>
<protein>
    <submittedName>
        <fullName evidence="11">Uncharacterized protein</fullName>
    </submittedName>
</protein>
<dbReference type="GO" id="GO:1903425">
    <property type="term" value="F:fluoride transmembrane transporter activity"/>
    <property type="evidence" value="ECO:0007669"/>
    <property type="project" value="TreeGrafter"/>
</dbReference>
<feature type="transmembrane region" description="Helical" evidence="10">
    <location>
        <begin position="334"/>
        <end position="357"/>
    </location>
</feature>
<evidence type="ECO:0000256" key="1">
    <source>
        <dbReference type="ARBA" id="ARBA00002598"/>
    </source>
</evidence>
<keyword evidence="5 10" id="KW-1133">Transmembrane helix</keyword>
<feature type="transmembrane region" description="Helical" evidence="10">
    <location>
        <begin position="493"/>
        <end position="518"/>
    </location>
</feature>
<feature type="transmembrane region" description="Helical" evidence="10">
    <location>
        <begin position="426"/>
        <end position="445"/>
    </location>
</feature>
<keyword evidence="6 10" id="KW-0472">Membrane</keyword>
<comment type="catalytic activity">
    <reaction evidence="8">
        <text>fluoride(in) = fluoride(out)</text>
        <dbReference type="Rhea" id="RHEA:76159"/>
        <dbReference type="ChEBI" id="CHEBI:17051"/>
    </reaction>
    <physiologicalReaction direction="left-to-right" evidence="8">
        <dbReference type="Rhea" id="RHEA:76160"/>
    </physiologicalReaction>
</comment>
<evidence type="ECO:0000256" key="2">
    <source>
        <dbReference type="ARBA" id="ARBA00004651"/>
    </source>
</evidence>
<evidence type="ECO:0000256" key="9">
    <source>
        <dbReference type="SAM" id="MobiDB-lite"/>
    </source>
</evidence>
<feature type="transmembrane region" description="Helical" evidence="10">
    <location>
        <begin position="530"/>
        <end position="550"/>
    </location>
</feature>
<reference evidence="11 12" key="1">
    <citation type="journal article" date="2021" name="Hortic Res">
        <title>Chromosome-scale assembly of the Dendrobium chrysotoxum genome enhances the understanding of orchid evolution.</title>
        <authorList>
            <person name="Zhang Y."/>
            <person name="Zhang G.Q."/>
            <person name="Zhang D."/>
            <person name="Liu X.D."/>
            <person name="Xu X.Y."/>
            <person name="Sun W.H."/>
            <person name="Yu X."/>
            <person name="Zhu X."/>
            <person name="Wang Z.W."/>
            <person name="Zhao X."/>
            <person name="Zhong W.Y."/>
            <person name="Chen H."/>
            <person name="Yin W.L."/>
            <person name="Huang T."/>
            <person name="Niu S.C."/>
            <person name="Liu Z.J."/>
        </authorList>
    </citation>
    <scope>NUCLEOTIDE SEQUENCE [LARGE SCALE GENOMIC DNA]</scope>
    <source>
        <strain evidence="11">Lindl</strain>
    </source>
</reference>
<evidence type="ECO:0000313" key="12">
    <source>
        <dbReference type="Proteomes" id="UP000775213"/>
    </source>
</evidence>
<evidence type="ECO:0000256" key="3">
    <source>
        <dbReference type="ARBA" id="ARBA00022475"/>
    </source>
</evidence>
<dbReference type="Pfam" id="PF02537">
    <property type="entry name" value="CRCB"/>
    <property type="match status" value="2"/>
</dbReference>
<feature type="transmembrane region" description="Helical" evidence="10">
    <location>
        <begin position="304"/>
        <end position="322"/>
    </location>
</feature>
<gene>
    <name evidence="11" type="ORF">IEQ34_016618</name>
</gene>
<keyword evidence="4 10" id="KW-0812">Transmembrane</keyword>
<comment type="similarity">
    <text evidence="7">Belongs to the fluoride channel Fluc/FEX (TC 1.A.43) family.</text>
</comment>
<dbReference type="GO" id="GO:0005886">
    <property type="term" value="C:plasma membrane"/>
    <property type="evidence" value="ECO:0007669"/>
    <property type="project" value="UniProtKB-SubCell"/>
</dbReference>
<dbReference type="PANTHER" id="PTHR28259:SF1">
    <property type="entry name" value="FLUORIDE EXPORT PROTEIN 1-RELATED"/>
    <property type="match status" value="1"/>
</dbReference>
<accession>A0AAV7FYK4</accession>
<dbReference type="AlphaFoldDB" id="A0AAV7FYK4"/>
<comment type="caution">
    <text evidence="11">The sequence shown here is derived from an EMBL/GenBank/DDBJ whole genome shotgun (WGS) entry which is preliminary data.</text>
</comment>
<keyword evidence="3" id="KW-1003">Cell membrane</keyword>
<feature type="transmembrane region" description="Helical" evidence="10">
    <location>
        <begin position="394"/>
        <end position="414"/>
    </location>
</feature>
<sequence>MEQRAMERNTWPSGDALSAVRYDEDRQSMDSTNNEQFVKSASTGGGIAKSFRTVSRNSSHGKSTSVITNESIQDSLGRISYRGSKRRGSYSLSRDLGDQMLESISLSRELVGQMFGEVDSSIVAQIGDSGYRTIGREEDDNEHENLGIPTDNVNNTENGLKRSSIDVKIVSDGFPTKPSGANVGSPAYLLGEDSSFPFPADLMLHSTEKDKMQNMHVAPEKDKQGRLPPRLDHISYLIHMAVFGILGVLTRYLLERLFGPDLLALTGDDTPLYLDLPSNMLGSFLMGWFGIVFKADLRDVSEHLVIGITTGYMGSLTTFSGWNQKMLNLSSKGHWTYAVAGIILGMLIVNECVNIGVESAEWLRRCFLQWIEKCPNRTKSKLMKLKLDTFKRHVTVMIFMLAIWVSLWCLSGALARKKLDNPTSGAVLWLGCLVGPIGVWARWYLARLNGQGLGKKGSLKWLPIGTLLANFLAACLMAALTTISKAVNTKRCTIILTGVQFGFLGCLSTVSTFVAEVYAMRQSGHPGRALSYAILTILPSFATGTLIYSIPVWTKHYN</sequence>
<feature type="compositionally biased region" description="Polar residues" evidence="9">
    <location>
        <begin position="52"/>
        <end position="69"/>
    </location>
</feature>
<evidence type="ECO:0000256" key="10">
    <source>
        <dbReference type="SAM" id="Phobius"/>
    </source>
</evidence>
<comment type="subcellular location">
    <subcellularLocation>
        <location evidence="2">Cell membrane</location>
        <topology evidence="2">Multi-pass membrane protein</topology>
    </subcellularLocation>
</comment>
<dbReference type="InterPro" id="IPR003691">
    <property type="entry name" value="FluC"/>
</dbReference>
<evidence type="ECO:0000256" key="7">
    <source>
        <dbReference type="ARBA" id="ARBA00035120"/>
    </source>
</evidence>
<name>A0AAV7FYK4_DENCH</name>
<proteinExistence type="inferred from homology"/>
<evidence type="ECO:0000256" key="5">
    <source>
        <dbReference type="ARBA" id="ARBA00022989"/>
    </source>
</evidence>
<keyword evidence="12" id="KW-1185">Reference proteome</keyword>
<dbReference type="Proteomes" id="UP000775213">
    <property type="component" value="Unassembled WGS sequence"/>
</dbReference>
<evidence type="ECO:0000256" key="8">
    <source>
        <dbReference type="ARBA" id="ARBA00035585"/>
    </source>
</evidence>
<organism evidence="11 12">
    <name type="scientific">Dendrobium chrysotoxum</name>
    <name type="common">Orchid</name>
    <dbReference type="NCBI Taxonomy" id="161865"/>
    <lineage>
        <taxon>Eukaryota</taxon>
        <taxon>Viridiplantae</taxon>
        <taxon>Streptophyta</taxon>
        <taxon>Embryophyta</taxon>
        <taxon>Tracheophyta</taxon>
        <taxon>Spermatophyta</taxon>
        <taxon>Magnoliopsida</taxon>
        <taxon>Liliopsida</taxon>
        <taxon>Asparagales</taxon>
        <taxon>Orchidaceae</taxon>
        <taxon>Epidendroideae</taxon>
        <taxon>Malaxideae</taxon>
        <taxon>Dendrobiinae</taxon>
        <taxon>Dendrobium</taxon>
    </lineage>
</organism>
<feature type="transmembrane region" description="Helical" evidence="10">
    <location>
        <begin position="234"/>
        <end position="254"/>
    </location>
</feature>
<comment type="function">
    <text evidence="1">Fluoride channel required for the rapid expulsion of cytoplasmic fluoride.</text>
</comment>
<feature type="transmembrane region" description="Helical" evidence="10">
    <location>
        <begin position="274"/>
        <end position="292"/>
    </location>
</feature>
<feature type="region of interest" description="Disordered" evidence="9">
    <location>
        <begin position="49"/>
        <end position="69"/>
    </location>
</feature>
<dbReference type="PANTHER" id="PTHR28259">
    <property type="entry name" value="FLUORIDE EXPORT PROTEIN 1-RELATED"/>
    <property type="match status" value="1"/>
</dbReference>
<feature type="transmembrane region" description="Helical" evidence="10">
    <location>
        <begin position="466"/>
        <end position="487"/>
    </location>
</feature>
<evidence type="ECO:0000256" key="6">
    <source>
        <dbReference type="ARBA" id="ARBA00023136"/>
    </source>
</evidence>
<evidence type="ECO:0000313" key="11">
    <source>
        <dbReference type="EMBL" id="KAH0454694.1"/>
    </source>
</evidence>